<gene>
    <name evidence="2" type="ORF">SAMN04488082_12735</name>
</gene>
<evidence type="ECO:0000256" key="1">
    <source>
        <dbReference type="SAM" id="MobiDB-lite"/>
    </source>
</evidence>
<dbReference type="EMBL" id="FORX01000027">
    <property type="protein sequence ID" value="SFK48202.1"/>
    <property type="molecule type" value="Genomic_DNA"/>
</dbReference>
<sequence>MVDNLNLSTLISQIPEAQKIHHTQLAHPEIQQALAKELVQRRQRREKDLVAKGEASAADTAVDPEGHNESAPEQYAGERQAHPHEPDFESDQGHLIDTQV</sequence>
<feature type="region of interest" description="Disordered" evidence="1">
    <location>
        <begin position="41"/>
        <end position="100"/>
    </location>
</feature>
<organism evidence="2 3">
    <name type="scientific">Desulfomicrobium apsheronum</name>
    <dbReference type="NCBI Taxonomy" id="52560"/>
    <lineage>
        <taxon>Bacteria</taxon>
        <taxon>Pseudomonadati</taxon>
        <taxon>Thermodesulfobacteriota</taxon>
        <taxon>Desulfovibrionia</taxon>
        <taxon>Desulfovibrionales</taxon>
        <taxon>Desulfomicrobiaceae</taxon>
        <taxon>Desulfomicrobium</taxon>
    </lineage>
</organism>
<proteinExistence type="predicted"/>
<evidence type="ECO:0000313" key="2">
    <source>
        <dbReference type="EMBL" id="SFK48202.1"/>
    </source>
</evidence>
<name>A0A1I3ZVN3_9BACT</name>
<keyword evidence="3" id="KW-1185">Reference proteome</keyword>
<dbReference type="Proteomes" id="UP000198635">
    <property type="component" value="Unassembled WGS sequence"/>
</dbReference>
<accession>A0A1I3ZVN3</accession>
<dbReference type="RefSeq" id="WP_092379309.1">
    <property type="nucleotide sequence ID" value="NZ_FORX01000027.1"/>
</dbReference>
<dbReference type="AlphaFoldDB" id="A0A1I3ZVN3"/>
<dbReference type="STRING" id="52560.SAMN04488082_12735"/>
<dbReference type="OrthoDB" id="5471646at2"/>
<evidence type="ECO:0000313" key="3">
    <source>
        <dbReference type="Proteomes" id="UP000198635"/>
    </source>
</evidence>
<protein>
    <submittedName>
        <fullName evidence="2">Uncharacterized protein</fullName>
    </submittedName>
</protein>
<feature type="compositionally biased region" description="Basic and acidic residues" evidence="1">
    <location>
        <begin position="79"/>
        <end position="94"/>
    </location>
</feature>
<reference evidence="3" key="1">
    <citation type="submission" date="2016-10" db="EMBL/GenBank/DDBJ databases">
        <authorList>
            <person name="Varghese N."/>
            <person name="Submissions S."/>
        </authorList>
    </citation>
    <scope>NUCLEOTIDE SEQUENCE [LARGE SCALE GENOMIC DNA]</scope>
    <source>
        <strain evidence="3">DSM 5918</strain>
    </source>
</reference>